<comment type="similarity">
    <text evidence="1">Belongs to the methyltransferase superfamily. LaeA methyltransferase family.</text>
</comment>
<dbReference type="GeneID" id="25979809"/>
<keyword evidence="4" id="KW-1185">Reference proteome</keyword>
<evidence type="ECO:0000313" key="3">
    <source>
        <dbReference type="EMBL" id="EFX01440.1"/>
    </source>
</evidence>
<accession>F0XLB0</accession>
<dbReference type="PANTHER" id="PTHR43591">
    <property type="entry name" value="METHYLTRANSFERASE"/>
    <property type="match status" value="1"/>
</dbReference>
<feature type="region of interest" description="Disordered" evidence="2">
    <location>
        <begin position="43"/>
        <end position="62"/>
    </location>
</feature>
<organism evidence="4">
    <name type="scientific">Grosmannia clavigera (strain kw1407 / UAMH 11150)</name>
    <name type="common">Blue stain fungus</name>
    <name type="synonym">Graphiocladiella clavigera</name>
    <dbReference type="NCBI Taxonomy" id="655863"/>
    <lineage>
        <taxon>Eukaryota</taxon>
        <taxon>Fungi</taxon>
        <taxon>Dikarya</taxon>
        <taxon>Ascomycota</taxon>
        <taxon>Pezizomycotina</taxon>
        <taxon>Sordariomycetes</taxon>
        <taxon>Sordariomycetidae</taxon>
        <taxon>Ophiostomatales</taxon>
        <taxon>Ophiostomataceae</taxon>
        <taxon>Leptographium</taxon>
    </lineage>
</organism>
<sequence length="316" mass="35340">MAEAKKTLGQPSSATSPVVPTPAPEGSVLPTSEDVEVYPGHYWTAQPWDDDNDSAQGDDAATSTSSITSSILRYRTVNGRTYHSDSIATNKYCDFADLHPDATVTGTDLSPIQPSWVPPNVSFEIEDFTQPWTFARESIDFIYGRWLIGSVTDWTALFKNAFEALKPGGWFETFDFNGFFESDDGSLTDKAAASQWGYIFREGAKKLGSTASFTIISDNVQQKGLKEAGFINIQEHPMKVPCSEWPEDPKLKEVGLFIRAAWENDPEGFMGFMASTIGWSPEEITVYCAHMRRELRSLKIRLYYKCNVVWAQKPYS</sequence>
<dbReference type="PANTHER" id="PTHR43591:SF10">
    <property type="entry name" value="ABC TRANSMEMBRANE TYPE-1 DOMAIN-CONTAINING PROTEIN-RELATED"/>
    <property type="match status" value="1"/>
</dbReference>
<dbReference type="InParanoid" id="F0XLB0"/>
<dbReference type="CDD" id="cd02440">
    <property type="entry name" value="AdoMet_MTases"/>
    <property type="match status" value="1"/>
</dbReference>
<dbReference type="EMBL" id="GL629794">
    <property type="protein sequence ID" value="EFX01440.1"/>
    <property type="molecule type" value="Genomic_DNA"/>
</dbReference>
<evidence type="ECO:0008006" key="5">
    <source>
        <dbReference type="Google" id="ProtNLM"/>
    </source>
</evidence>
<dbReference type="InterPro" id="IPR029063">
    <property type="entry name" value="SAM-dependent_MTases_sf"/>
</dbReference>
<reference evidence="3 4" key="1">
    <citation type="journal article" date="2011" name="Proc. Natl. Acad. Sci. U.S.A.">
        <title>Genome and transcriptome analyses of the mountain pine beetle-fungal symbiont Grosmannia clavigera, a lodgepole pine pathogen.</title>
        <authorList>
            <person name="DiGuistini S."/>
            <person name="Wang Y."/>
            <person name="Liao N.Y."/>
            <person name="Taylor G."/>
            <person name="Tanguay P."/>
            <person name="Feau N."/>
            <person name="Henrissat B."/>
            <person name="Chan S.K."/>
            <person name="Hesse-Orce U."/>
            <person name="Alamouti S.M."/>
            <person name="Tsui C.K.M."/>
            <person name="Docking R.T."/>
            <person name="Levasseur A."/>
            <person name="Haridas S."/>
            <person name="Robertson G."/>
            <person name="Birol I."/>
            <person name="Holt R.A."/>
            <person name="Marra M.A."/>
            <person name="Hamelin R.C."/>
            <person name="Hirst M."/>
            <person name="Jones S.J.M."/>
            <person name="Bohlmann J."/>
            <person name="Breuil C."/>
        </authorList>
    </citation>
    <scope>NUCLEOTIDE SEQUENCE [LARGE SCALE GENOMIC DNA]</scope>
    <source>
        <strain evidence="4">kw1407 / UAMH 11150</strain>
    </source>
</reference>
<dbReference type="SUPFAM" id="SSF53335">
    <property type="entry name" value="S-adenosyl-L-methionine-dependent methyltransferases"/>
    <property type="match status" value="1"/>
</dbReference>
<evidence type="ECO:0000256" key="2">
    <source>
        <dbReference type="SAM" id="MobiDB-lite"/>
    </source>
</evidence>
<dbReference type="HOGENOM" id="CLU_010595_0_0_1"/>
<dbReference type="Pfam" id="PF13489">
    <property type="entry name" value="Methyltransf_23"/>
    <property type="match status" value="1"/>
</dbReference>
<dbReference type="OrthoDB" id="2013972at2759"/>
<dbReference type="RefSeq" id="XP_014170922.1">
    <property type="nucleotide sequence ID" value="XM_014315447.1"/>
</dbReference>
<dbReference type="eggNOG" id="ENOG502QSKG">
    <property type="taxonomic scope" value="Eukaryota"/>
</dbReference>
<dbReference type="AlphaFoldDB" id="F0XLB0"/>
<dbReference type="Proteomes" id="UP000007796">
    <property type="component" value="Unassembled WGS sequence"/>
</dbReference>
<name>F0XLB0_GROCL</name>
<proteinExistence type="inferred from homology"/>
<gene>
    <name evidence="3" type="ORF">CMQ_6382</name>
</gene>
<evidence type="ECO:0000256" key="1">
    <source>
        <dbReference type="ARBA" id="ARBA00038158"/>
    </source>
</evidence>
<protein>
    <recommendedName>
        <fullName evidence="5">Methyltransferase type 11</fullName>
    </recommendedName>
</protein>
<feature type="region of interest" description="Disordered" evidence="2">
    <location>
        <begin position="1"/>
        <end position="31"/>
    </location>
</feature>
<dbReference type="Gene3D" id="3.40.50.150">
    <property type="entry name" value="Vaccinia Virus protein VP39"/>
    <property type="match status" value="1"/>
</dbReference>
<evidence type="ECO:0000313" key="4">
    <source>
        <dbReference type="Proteomes" id="UP000007796"/>
    </source>
</evidence>
<dbReference type="GO" id="GO:0008168">
    <property type="term" value="F:methyltransferase activity"/>
    <property type="evidence" value="ECO:0007669"/>
    <property type="project" value="TreeGrafter"/>
</dbReference>